<keyword evidence="2" id="KW-1185">Reference proteome</keyword>
<evidence type="ECO:0000313" key="1">
    <source>
        <dbReference type="EMBL" id="GAC34531.1"/>
    </source>
</evidence>
<protein>
    <submittedName>
        <fullName evidence="1">Uncharacterized protein</fullName>
    </submittedName>
</protein>
<sequence length="50" mass="6267">MHQISALSKKNIRLRRIKMRNFSFDLIFNWPFMLNFQPDCLFFKRLNNYL</sequence>
<evidence type="ECO:0000313" key="2">
    <source>
        <dbReference type="Proteomes" id="UP000006322"/>
    </source>
</evidence>
<dbReference type="AlphaFoldDB" id="K6ZEL6"/>
<dbReference type="EMBL" id="BAER01000112">
    <property type="protein sequence ID" value="GAC34531.1"/>
    <property type="molecule type" value="Genomic_DNA"/>
</dbReference>
<reference evidence="2" key="1">
    <citation type="journal article" date="2014" name="Environ. Microbiol.">
        <title>Comparative genomics of the marine bacterial genus Glaciecola reveals the high degree of genomic diversity and genomic characteristic for cold adaptation.</title>
        <authorList>
            <person name="Qin Q.L."/>
            <person name="Xie B.B."/>
            <person name="Yu Y."/>
            <person name="Shu Y.L."/>
            <person name="Rong J.C."/>
            <person name="Zhang Y.J."/>
            <person name="Zhao D.L."/>
            <person name="Chen X.L."/>
            <person name="Zhang X.Y."/>
            <person name="Chen B."/>
            <person name="Zhou B.C."/>
            <person name="Zhang Y.Z."/>
        </authorList>
    </citation>
    <scope>NUCLEOTIDE SEQUENCE [LARGE SCALE GENOMIC DNA]</scope>
    <source>
        <strain evidence="2">LMG 21857</strain>
    </source>
</reference>
<accession>K6ZEL6</accession>
<gene>
    <name evidence="1" type="ORF">GPLA_3646</name>
</gene>
<organism evidence="1 2">
    <name type="scientific">Paraglaciecola polaris LMG 21857</name>
    <dbReference type="NCBI Taxonomy" id="1129793"/>
    <lineage>
        <taxon>Bacteria</taxon>
        <taxon>Pseudomonadati</taxon>
        <taxon>Pseudomonadota</taxon>
        <taxon>Gammaproteobacteria</taxon>
        <taxon>Alteromonadales</taxon>
        <taxon>Alteromonadaceae</taxon>
        <taxon>Paraglaciecola</taxon>
    </lineage>
</organism>
<proteinExistence type="predicted"/>
<comment type="caution">
    <text evidence="1">The sequence shown here is derived from an EMBL/GenBank/DDBJ whole genome shotgun (WGS) entry which is preliminary data.</text>
</comment>
<dbReference type="Proteomes" id="UP000006322">
    <property type="component" value="Unassembled WGS sequence"/>
</dbReference>
<name>K6ZEL6_9ALTE</name>